<dbReference type="Proteomes" id="UP001152803">
    <property type="component" value="Unassembled WGS sequence"/>
</dbReference>
<dbReference type="AlphaFoldDB" id="A0A9Q1DDV8"/>
<name>A0A9Q1DDV8_CONCO</name>
<proteinExistence type="predicted"/>
<keyword evidence="3" id="KW-1185">Reference proteome</keyword>
<reference evidence="2" key="1">
    <citation type="journal article" date="2023" name="Science">
        <title>Genome structures resolve the early diversification of teleost fishes.</title>
        <authorList>
            <person name="Parey E."/>
            <person name="Louis A."/>
            <person name="Montfort J."/>
            <person name="Bouchez O."/>
            <person name="Roques C."/>
            <person name="Iampietro C."/>
            <person name="Lluch J."/>
            <person name="Castinel A."/>
            <person name="Donnadieu C."/>
            <person name="Desvignes T."/>
            <person name="Floi Bucao C."/>
            <person name="Jouanno E."/>
            <person name="Wen M."/>
            <person name="Mejri S."/>
            <person name="Dirks R."/>
            <person name="Jansen H."/>
            <person name="Henkel C."/>
            <person name="Chen W.J."/>
            <person name="Zahm M."/>
            <person name="Cabau C."/>
            <person name="Klopp C."/>
            <person name="Thompson A.W."/>
            <person name="Robinson-Rechavi M."/>
            <person name="Braasch I."/>
            <person name="Lecointre G."/>
            <person name="Bobe J."/>
            <person name="Postlethwait J.H."/>
            <person name="Berthelot C."/>
            <person name="Roest Crollius H."/>
            <person name="Guiguen Y."/>
        </authorList>
    </citation>
    <scope>NUCLEOTIDE SEQUENCE</scope>
    <source>
        <strain evidence="2">Concon-B</strain>
    </source>
</reference>
<organism evidence="2 3">
    <name type="scientific">Conger conger</name>
    <name type="common">Conger eel</name>
    <name type="synonym">Muraena conger</name>
    <dbReference type="NCBI Taxonomy" id="82655"/>
    <lineage>
        <taxon>Eukaryota</taxon>
        <taxon>Metazoa</taxon>
        <taxon>Chordata</taxon>
        <taxon>Craniata</taxon>
        <taxon>Vertebrata</taxon>
        <taxon>Euteleostomi</taxon>
        <taxon>Actinopterygii</taxon>
        <taxon>Neopterygii</taxon>
        <taxon>Teleostei</taxon>
        <taxon>Anguilliformes</taxon>
        <taxon>Congridae</taxon>
        <taxon>Conger</taxon>
    </lineage>
</organism>
<comment type="caution">
    <text evidence="2">The sequence shown here is derived from an EMBL/GenBank/DDBJ whole genome shotgun (WGS) entry which is preliminary data.</text>
</comment>
<feature type="region of interest" description="Disordered" evidence="1">
    <location>
        <begin position="1"/>
        <end position="20"/>
    </location>
</feature>
<accession>A0A9Q1DDV8</accession>
<evidence type="ECO:0000313" key="2">
    <source>
        <dbReference type="EMBL" id="KAJ8267962.1"/>
    </source>
</evidence>
<dbReference type="EMBL" id="JAFJMO010000009">
    <property type="protein sequence ID" value="KAJ8267962.1"/>
    <property type="molecule type" value="Genomic_DNA"/>
</dbReference>
<protein>
    <submittedName>
        <fullName evidence="2">Uncharacterized protein</fullName>
    </submittedName>
</protein>
<feature type="compositionally biased region" description="Basic and acidic residues" evidence="1">
    <location>
        <begin position="1"/>
        <end position="10"/>
    </location>
</feature>
<evidence type="ECO:0000256" key="1">
    <source>
        <dbReference type="SAM" id="MobiDB-lite"/>
    </source>
</evidence>
<gene>
    <name evidence="2" type="ORF">COCON_G00131340</name>
</gene>
<sequence length="86" mass="9348">MRITDRRHGSQEATAQCPLPGRSICPNPMTQILTAPDEVDDFRACSSAGTQGHWCHQFQRPIDSQLGGFTQHPLCISGQAGTPARC</sequence>
<evidence type="ECO:0000313" key="3">
    <source>
        <dbReference type="Proteomes" id="UP001152803"/>
    </source>
</evidence>